<name>A0A1B2JIW0_PICPA</name>
<dbReference type="InterPro" id="IPR048318">
    <property type="entry name" value="ATG5_UblB"/>
</dbReference>
<comment type="function">
    <text evidence="7">Involved in cytoplasm to vacuole transport (Cvt) and autophagic vesicle formation.</text>
</comment>
<dbReference type="Pfam" id="PF20637">
    <property type="entry name" value="ATG5_HBR"/>
    <property type="match status" value="1"/>
</dbReference>
<evidence type="ECO:0000259" key="8">
    <source>
        <dbReference type="Pfam" id="PF04106"/>
    </source>
</evidence>
<dbReference type="InterPro" id="IPR048939">
    <property type="entry name" value="ATG5_UblA"/>
</dbReference>
<evidence type="ECO:0000256" key="5">
    <source>
        <dbReference type="ARBA" id="ARBA00022843"/>
    </source>
</evidence>
<sequence>MGATSDEDIRERIWNGKINVKVSLAPIDLKVGASQVSFYTRLPRNSFLPIYLPQMLDYFASSIKDPEWAIQGNWWFSFQDVPIRWNLPIGVNFDIMTGLNPDEPALEEWNIILNYSNYPNTIVPIFNSKKSNGSNFHTHDDRIQFFHVYWINQMKESCYCINGNCNSIMSLSKTDSNLFWGSLLSHSKDTFMSIKQKHLPLDPLNIRTIPIRIHISILNKVIQPNVTPTKDDRKDLTTLGDILQETIPELFPSSLMYTIAFPITHGIKLPVNLSLIDLYLYFAFSDGFVHISVVFNQPKPLYII</sequence>
<accession>A0A1B2JIW0</accession>
<dbReference type="GO" id="GO:0005776">
    <property type="term" value="C:autophagosome"/>
    <property type="evidence" value="ECO:0007669"/>
    <property type="project" value="TreeGrafter"/>
</dbReference>
<dbReference type="Gene3D" id="1.10.246.190">
    <property type="entry name" value="Autophagy protein Apg5, helix rich domain"/>
    <property type="match status" value="1"/>
</dbReference>
<evidence type="ECO:0000256" key="6">
    <source>
        <dbReference type="ARBA" id="ARBA00023006"/>
    </source>
</evidence>
<dbReference type="GO" id="GO:0019776">
    <property type="term" value="F:Atg8-family ligase activity"/>
    <property type="evidence" value="ECO:0007669"/>
    <property type="project" value="TreeGrafter"/>
</dbReference>
<keyword evidence="5 7" id="KW-0832">Ubl conjugation</keyword>
<evidence type="ECO:0000256" key="1">
    <source>
        <dbReference type="ARBA" id="ARBA00004623"/>
    </source>
</evidence>
<dbReference type="OrthoDB" id="272162at2759"/>
<keyword evidence="7" id="KW-0472">Membrane</keyword>
<dbReference type="PANTHER" id="PTHR13040:SF2">
    <property type="entry name" value="AUTOPHAGY PROTEIN 5"/>
    <property type="match status" value="1"/>
</dbReference>
<keyword evidence="6 7" id="KW-0072">Autophagy</keyword>
<gene>
    <name evidence="11" type="ORF">ATY40_BA7504885</name>
</gene>
<dbReference type="Gene3D" id="3.10.20.90">
    <property type="entry name" value="Phosphatidylinositol 3-kinase Catalytic Subunit, Chain A, domain 1"/>
    <property type="match status" value="1"/>
</dbReference>
<evidence type="ECO:0000259" key="9">
    <source>
        <dbReference type="Pfam" id="PF20637"/>
    </source>
</evidence>
<evidence type="ECO:0000259" key="10">
    <source>
        <dbReference type="Pfam" id="PF20638"/>
    </source>
</evidence>
<evidence type="ECO:0000313" key="12">
    <source>
        <dbReference type="Proteomes" id="UP000094565"/>
    </source>
</evidence>
<dbReference type="AlphaFoldDB" id="A0A1B2JIW0"/>
<dbReference type="Gene3D" id="3.10.20.620">
    <property type="match status" value="1"/>
</dbReference>
<comment type="similarity">
    <text evidence="2 7">Belongs to the ATG5 family.</text>
</comment>
<feature type="domain" description="Autophagy protein ATG5 UblA" evidence="10">
    <location>
        <begin position="13"/>
        <end position="114"/>
    </location>
</feature>
<feature type="domain" description="Autophagy protein ATG5 alpha-helical bundle region" evidence="9">
    <location>
        <begin position="144"/>
        <end position="200"/>
    </location>
</feature>
<evidence type="ECO:0000256" key="2">
    <source>
        <dbReference type="ARBA" id="ARBA00006910"/>
    </source>
</evidence>
<protein>
    <recommendedName>
        <fullName evidence="7">Autophagy protein 5</fullName>
    </recommendedName>
</protein>
<feature type="domain" description="Autophagy protein ATG5 UblB" evidence="8">
    <location>
        <begin position="209"/>
        <end position="293"/>
    </location>
</feature>
<dbReference type="InterPro" id="IPR048940">
    <property type="entry name" value="ATG5_HBR"/>
</dbReference>
<dbReference type="Pfam" id="PF04106">
    <property type="entry name" value="ATG5_UblB"/>
    <property type="match status" value="1"/>
</dbReference>
<evidence type="ECO:0000313" key="11">
    <source>
        <dbReference type="EMBL" id="ANZ77851.1"/>
    </source>
</evidence>
<comment type="subunit">
    <text evidence="3 7">Conjugated with ATG12.</text>
</comment>
<keyword evidence="4 7" id="KW-1017">Isopeptide bond</keyword>
<evidence type="ECO:0000256" key="4">
    <source>
        <dbReference type="ARBA" id="ARBA00022499"/>
    </source>
</evidence>
<comment type="subcellular location">
    <subcellularLocation>
        <location evidence="1 7">Preautophagosomal structure membrane</location>
        <topology evidence="1 7">Peripheral membrane protein</topology>
    </subcellularLocation>
</comment>
<dbReference type="GO" id="GO:0061908">
    <property type="term" value="C:phagophore"/>
    <property type="evidence" value="ECO:0007669"/>
    <property type="project" value="TreeGrafter"/>
</dbReference>
<dbReference type="PANTHER" id="PTHR13040">
    <property type="entry name" value="AUTOPHAGY PROTEIN 5"/>
    <property type="match status" value="1"/>
</dbReference>
<reference evidence="11 12" key="1">
    <citation type="submission" date="2016-02" db="EMBL/GenBank/DDBJ databases">
        <title>Comparative genomic and transcriptomic foundation for Pichia pastoris.</title>
        <authorList>
            <person name="Love K.R."/>
            <person name="Shah K.A."/>
            <person name="Whittaker C.A."/>
            <person name="Wu J."/>
            <person name="Bartlett M.C."/>
            <person name="Ma D."/>
            <person name="Leeson R.L."/>
            <person name="Priest M."/>
            <person name="Young S.K."/>
            <person name="Love J.C."/>
        </authorList>
    </citation>
    <scope>NUCLEOTIDE SEQUENCE [LARGE SCALE GENOMIC DNA]</scope>
    <source>
        <strain evidence="11 12">ATCC 28485</strain>
    </source>
</reference>
<dbReference type="InterPro" id="IPR042527">
    <property type="entry name" value="Atg5_UblA_dom_sf"/>
</dbReference>
<evidence type="ECO:0000256" key="7">
    <source>
        <dbReference type="RuleBase" id="RU361202"/>
    </source>
</evidence>
<dbReference type="GO" id="GO:0034727">
    <property type="term" value="P:piecemeal microautophagy of the nucleus"/>
    <property type="evidence" value="ECO:0007669"/>
    <property type="project" value="TreeGrafter"/>
</dbReference>
<dbReference type="GO" id="GO:0000422">
    <property type="term" value="P:autophagy of mitochondrion"/>
    <property type="evidence" value="ECO:0007669"/>
    <property type="project" value="TreeGrafter"/>
</dbReference>
<keyword evidence="7" id="KW-0813">Transport</keyword>
<dbReference type="InterPro" id="IPR007239">
    <property type="entry name" value="Atg5"/>
</dbReference>
<keyword evidence="12" id="KW-1185">Reference proteome</keyword>
<organism evidence="11 12">
    <name type="scientific">Komagataella pastoris</name>
    <name type="common">Yeast</name>
    <name type="synonym">Pichia pastoris</name>
    <dbReference type="NCBI Taxonomy" id="4922"/>
    <lineage>
        <taxon>Eukaryota</taxon>
        <taxon>Fungi</taxon>
        <taxon>Dikarya</taxon>
        <taxon>Ascomycota</taxon>
        <taxon>Saccharomycotina</taxon>
        <taxon>Pichiomycetes</taxon>
        <taxon>Pichiales</taxon>
        <taxon>Pichiaceae</taxon>
        <taxon>Komagataella</taxon>
    </lineage>
</organism>
<dbReference type="GO" id="GO:0006995">
    <property type="term" value="P:cellular response to nitrogen starvation"/>
    <property type="evidence" value="ECO:0007669"/>
    <property type="project" value="TreeGrafter"/>
</dbReference>
<dbReference type="InterPro" id="IPR042526">
    <property type="entry name" value="Atg5_HR"/>
</dbReference>
<proteinExistence type="inferred from homology"/>
<dbReference type="GO" id="GO:0044233">
    <property type="term" value="C:mitochondria-associated endoplasmic reticulum membrane contact site"/>
    <property type="evidence" value="ECO:0007669"/>
    <property type="project" value="TreeGrafter"/>
</dbReference>
<evidence type="ECO:0000256" key="3">
    <source>
        <dbReference type="ARBA" id="ARBA00011554"/>
    </source>
</evidence>
<dbReference type="GO" id="GO:0034045">
    <property type="term" value="C:phagophore assembly site membrane"/>
    <property type="evidence" value="ECO:0007669"/>
    <property type="project" value="UniProtKB-SubCell"/>
</dbReference>
<dbReference type="GO" id="GO:0034274">
    <property type="term" value="C:Atg12-Atg5-Atg16 complex"/>
    <property type="evidence" value="ECO:0007669"/>
    <property type="project" value="TreeGrafter"/>
</dbReference>
<dbReference type="Pfam" id="PF20638">
    <property type="entry name" value="ATG5_UblA"/>
    <property type="match status" value="1"/>
</dbReference>
<dbReference type="EMBL" id="CP014587">
    <property type="protein sequence ID" value="ANZ77851.1"/>
    <property type="molecule type" value="Genomic_DNA"/>
</dbReference>
<dbReference type="Proteomes" id="UP000094565">
    <property type="component" value="Chromosome 4"/>
</dbReference>